<sequence length="137" mass="15360">MDGRKMELNGDKSGKMDYGRFVRILKDGGNGFSAASRDAVLARVERRKKILGRARFAFAASVSAAAVSAFIFITVESVLWQPVGEDRMARIQPGMTGKVQPGMTRTYLPQNGEQLKDEYADYERYRDILKSICDEKD</sequence>
<evidence type="ECO:0000256" key="1">
    <source>
        <dbReference type="SAM" id="Phobius"/>
    </source>
</evidence>
<keyword evidence="1" id="KW-0812">Transmembrane</keyword>
<protein>
    <submittedName>
        <fullName evidence="2">Uncharacterized protein</fullName>
    </submittedName>
</protein>
<comment type="caution">
    <text evidence="2">The sequence shown here is derived from an EMBL/GenBank/DDBJ whole genome shotgun (WGS) entry which is preliminary data.</text>
</comment>
<dbReference type="AlphaFoldDB" id="A0A9D9I5D6"/>
<feature type="transmembrane region" description="Helical" evidence="1">
    <location>
        <begin position="56"/>
        <end position="80"/>
    </location>
</feature>
<accession>A0A9D9I5D6</accession>
<proteinExistence type="predicted"/>
<reference evidence="2" key="1">
    <citation type="submission" date="2020-10" db="EMBL/GenBank/DDBJ databases">
        <authorList>
            <person name="Gilroy R."/>
        </authorList>
    </citation>
    <scope>NUCLEOTIDE SEQUENCE</scope>
    <source>
        <strain evidence="2">10037</strain>
    </source>
</reference>
<organism evidence="2 3">
    <name type="scientific">Candidatus Merdivivens pullistercoris</name>
    <dbReference type="NCBI Taxonomy" id="2840873"/>
    <lineage>
        <taxon>Bacteria</taxon>
        <taxon>Pseudomonadati</taxon>
        <taxon>Bacteroidota</taxon>
        <taxon>Bacteroidia</taxon>
        <taxon>Bacteroidales</taxon>
        <taxon>Muribaculaceae</taxon>
        <taxon>Muribaculaceae incertae sedis</taxon>
        <taxon>Candidatus Merdivivens</taxon>
    </lineage>
</organism>
<keyword evidence="1" id="KW-1133">Transmembrane helix</keyword>
<keyword evidence="1" id="KW-0472">Membrane</keyword>
<dbReference type="EMBL" id="JADIME010000085">
    <property type="protein sequence ID" value="MBO8465970.1"/>
    <property type="molecule type" value="Genomic_DNA"/>
</dbReference>
<name>A0A9D9I5D6_9BACT</name>
<gene>
    <name evidence="2" type="ORF">IAB93_08270</name>
</gene>
<evidence type="ECO:0000313" key="2">
    <source>
        <dbReference type="EMBL" id="MBO8465970.1"/>
    </source>
</evidence>
<evidence type="ECO:0000313" key="3">
    <source>
        <dbReference type="Proteomes" id="UP000823597"/>
    </source>
</evidence>
<dbReference type="Proteomes" id="UP000823597">
    <property type="component" value="Unassembled WGS sequence"/>
</dbReference>
<reference evidence="2" key="2">
    <citation type="journal article" date="2021" name="PeerJ">
        <title>Extensive microbial diversity within the chicken gut microbiome revealed by metagenomics and culture.</title>
        <authorList>
            <person name="Gilroy R."/>
            <person name="Ravi A."/>
            <person name="Getino M."/>
            <person name="Pursley I."/>
            <person name="Horton D.L."/>
            <person name="Alikhan N.F."/>
            <person name="Baker D."/>
            <person name="Gharbi K."/>
            <person name="Hall N."/>
            <person name="Watson M."/>
            <person name="Adriaenssens E.M."/>
            <person name="Foster-Nyarko E."/>
            <person name="Jarju S."/>
            <person name="Secka A."/>
            <person name="Antonio M."/>
            <person name="Oren A."/>
            <person name="Chaudhuri R.R."/>
            <person name="La Ragione R."/>
            <person name="Hildebrand F."/>
            <person name="Pallen M.J."/>
        </authorList>
    </citation>
    <scope>NUCLEOTIDE SEQUENCE</scope>
    <source>
        <strain evidence="2">10037</strain>
    </source>
</reference>